<dbReference type="EMBL" id="JBHLTC010000020">
    <property type="protein sequence ID" value="MFC0625993.1"/>
    <property type="molecule type" value="Genomic_DNA"/>
</dbReference>
<protein>
    <recommendedName>
        <fullName evidence="3">Carboxypeptidase regulatory-like domain-containing protein</fullName>
    </recommendedName>
</protein>
<dbReference type="Proteomes" id="UP001589890">
    <property type="component" value="Unassembled WGS sequence"/>
</dbReference>
<reference evidence="1 2" key="1">
    <citation type="submission" date="2024-09" db="EMBL/GenBank/DDBJ databases">
        <authorList>
            <person name="Sun Q."/>
            <person name="Mori K."/>
        </authorList>
    </citation>
    <scope>NUCLEOTIDE SEQUENCE [LARGE SCALE GENOMIC DNA]</scope>
    <source>
        <strain evidence="1 2">CGMCC 1.15906</strain>
    </source>
</reference>
<name>A0ABV6QMX5_9ACTN</name>
<comment type="caution">
    <text evidence="1">The sequence shown here is derived from an EMBL/GenBank/DDBJ whole genome shotgun (WGS) entry which is preliminary data.</text>
</comment>
<gene>
    <name evidence="1" type="ORF">ACFFGN_18080</name>
</gene>
<proteinExistence type="predicted"/>
<keyword evidence="2" id="KW-1185">Reference proteome</keyword>
<evidence type="ECO:0008006" key="3">
    <source>
        <dbReference type="Google" id="ProtNLM"/>
    </source>
</evidence>
<evidence type="ECO:0000313" key="2">
    <source>
        <dbReference type="Proteomes" id="UP001589890"/>
    </source>
</evidence>
<sequence length="356" mass="37082">MVLKVRKIAAVVATGVAVVGAVLVVPSAQGAGSVASSVSMAAPASGVYGSTIMLTGRVTRSGTSTGLSGVTVYLQRSVRGQGRFGNLASTRAGSTGAFTFSVVQTSAYDYRAYYPGSATYARAFSPVRYPVTNRYVALDSVVTTSSETGALSATGRAIPAPPDGTGLVLQRYSGEAGGWINVATGRTAGGKVTISAVVRPGSSGTYRLATASLYPYGPGTSASRFLEHFVWRGAFTKAPVRTKSDGDNEMVINDQDPTFGTMHITTYEGQLGPQVLPDDLHCTKARAHSALLDKPSHSVTVYLTAGAQNRAKVLPAGFHGEVTIDVDIIGALRTKYYFQSAGAVKMSTRIELLCSN</sequence>
<organism evidence="1 2">
    <name type="scientific">Kribbella deserti</name>
    <dbReference type="NCBI Taxonomy" id="1926257"/>
    <lineage>
        <taxon>Bacteria</taxon>
        <taxon>Bacillati</taxon>
        <taxon>Actinomycetota</taxon>
        <taxon>Actinomycetes</taxon>
        <taxon>Propionibacteriales</taxon>
        <taxon>Kribbellaceae</taxon>
        <taxon>Kribbella</taxon>
    </lineage>
</organism>
<accession>A0ABV6QMX5</accession>
<dbReference type="RefSeq" id="WP_380049002.1">
    <property type="nucleotide sequence ID" value="NZ_JBHLTC010000020.1"/>
</dbReference>
<evidence type="ECO:0000313" key="1">
    <source>
        <dbReference type="EMBL" id="MFC0625993.1"/>
    </source>
</evidence>